<dbReference type="InterPro" id="IPR050410">
    <property type="entry name" value="CCR4/nocturin_mRNA_transcr"/>
</dbReference>
<protein>
    <recommendedName>
        <fullName evidence="2">Endonuclease/exonuclease/phosphatase domain-containing protein</fullName>
    </recommendedName>
</protein>
<evidence type="ECO:0000313" key="3">
    <source>
        <dbReference type="EMBL" id="VDN32964.1"/>
    </source>
</evidence>
<dbReference type="OrthoDB" id="10253982at2759"/>
<keyword evidence="1" id="KW-0812">Transmembrane</keyword>
<gene>
    <name evidence="3" type="ORF">CGOC_LOCUS12258</name>
</gene>
<dbReference type="SUPFAM" id="SSF56219">
    <property type="entry name" value="DNase I-like"/>
    <property type="match status" value="1"/>
</dbReference>
<dbReference type="PANTHER" id="PTHR12121:SF34">
    <property type="entry name" value="PROTEIN ANGEL"/>
    <property type="match status" value="1"/>
</dbReference>
<dbReference type="Proteomes" id="UP000271889">
    <property type="component" value="Unassembled WGS sequence"/>
</dbReference>
<dbReference type="InterPro" id="IPR005135">
    <property type="entry name" value="Endo/exonuclease/phosphatase"/>
</dbReference>
<feature type="domain" description="Endonuclease/exonuclease/phosphatase" evidence="2">
    <location>
        <begin position="92"/>
        <end position="203"/>
    </location>
</feature>
<feature type="transmembrane region" description="Helical" evidence="1">
    <location>
        <begin position="21"/>
        <end position="42"/>
    </location>
</feature>
<keyword evidence="1" id="KW-0472">Membrane</keyword>
<accession>A0A3P7MTD0</accession>
<reference evidence="3 4" key="1">
    <citation type="submission" date="2018-11" db="EMBL/GenBank/DDBJ databases">
        <authorList>
            <consortium name="Pathogen Informatics"/>
        </authorList>
    </citation>
    <scope>NUCLEOTIDE SEQUENCE [LARGE SCALE GENOMIC DNA]</scope>
</reference>
<keyword evidence="4" id="KW-1185">Reference proteome</keyword>
<dbReference type="GO" id="GO:0000175">
    <property type="term" value="F:3'-5'-RNA exonuclease activity"/>
    <property type="evidence" value="ECO:0007669"/>
    <property type="project" value="TreeGrafter"/>
</dbReference>
<dbReference type="PANTHER" id="PTHR12121">
    <property type="entry name" value="CARBON CATABOLITE REPRESSOR PROTEIN 4"/>
    <property type="match status" value="1"/>
</dbReference>
<keyword evidence="1" id="KW-1133">Transmembrane helix</keyword>
<dbReference type="EMBL" id="UYRV01121828">
    <property type="protein sequence ID" value="VDN32964.1"/>
    <property type="molecule type" value="Genomic_DNA"/>
</dbReference>
<dbReference type="InterPro" id="IPR036691">
    <property type="entry name" value="Endo/exonu/phosph_ase_sf"/>
</dbReference>
<name>A0A3P7MTD0_CYLGO</name>
<dbReference type="Pfam" id="PF03372">
    <property type="entry name" value="Exo_endo_phos"/>
    <property type="match status" value="1"/>
</dbReference>
<organism evidence="3 4">
    <name type="scientific">Cylicostephanus goldi</name>
    <name type="common">Nematode worm</name>
    <dbReference type="NCBI Taxonomy" id="71465"/>
    <lineage>
        <taxon>Eukaryota</taxon>
        <taxon>Metazoa</taxon>
        <taxon>Ecdysozoa</taxon>
        <taxon>Nematoda</taxon>
        <taxon>Chromadorea</taxon>
        <taxon>Rhabditida</taxon>
        <taxon>Rhabditina</taxon>
        <taxon>Rhabditomorpha</taxon>
        <taxon>Strongyloidea</taxon>
        <taxon>Strongylidae</taxon>
        <taxon>Cylicostephanus</taxon>
    </lineage>
</organism>
<evidence type="ECO:0000259" key="2">
    <source>
        <dbReference type="Pfam" id="PF03372"/>
    </source>
</evidence>
<evidence type="ECO:0000256" key="1">
    <source>
        <dbReference type="SAM" id="Phobius"/>
    </source>
</evidence>
<dbReference type="AlphaFoldDB" id="A0A3P7MTD0"/>
<evidence type="ECO:0000313" key="4">
    <source>
        <dbReference type="Proteomes" id="UP000271889"/>
    </source>
</evidence>
<sequence>MQVTKTTKKKKTKKRLSTKSSVCYLNFPTILLLLVAAGSATLTHGGMSRKPADEDALSRSTRQLTGVSPRYWEKFTAAPQPSSSNAEFRVCSYNVLCDQTTRKTMYLYRHLSDDESALSWEHRWPLLEQELLRLNADIYGLQEVQHDHYDSHFRPAMAKVGYFTYYKQRTNGLSDGCAVFVRKSKFDVIRYRIVEYFVASGTTMDRDQIGGFYEFSMRSTLD</sequence>
<proteinExistence type="predicted"/>
<dbReference type="Gene3D" id="3.60.10.10">
    <property type="entry name" value="Endonuclease/exonuclease/phosphatase"/>
    <property type="match status" value="1"/>
</dbReference>